<dbReference type="GO" id="GO:0016787">
    <property type="term" value="F:hydrolase activity"/>
    <property type="evidence" value="ECO:0007669"/>
    <property type="project" value="UniProtKB-KW"/>
</dbReference>
<feature type="binding site" evidence="3">
    <location>
        <position position="282"/>
    </location>
    <ligand>
        <name>Mg(2+)</name>
        <dbReference type="ChEBI" id="CHEBI:18420"/>
        <label>1</label>
    </ligand>
</feature>
<comment type="similarity">
    <text evidence="1">Belongs to the ADP-ribosylglycohydrolase family.</text>
</comment>
<dbReference type="GO" id="GO:0046872">
    <property type="term" value="F:metal ion binding"/>
    <property type="evidence" value="ECO:0007669"/>
    <property type="project" value="UniProtKB-KW"/>
</dbReference>
<evidence type="ECO:0000256" key="2">
    <source>
        <dbReference type="ARBA" id="ARBA00022801"/>
    </source>
</evidence>
<dbReference type="Proteomes" id="UP000244910">
    <property type="component" value="Chromosome"/>
</dbReference>
<feature type="binding site" evidence="3">
    <location>
        <position position="60"/>
    </location>
    <ligand>
        <name>Mg(2+)</name>
        <dbReference type="ChEBI" id="CHEBI:18420"/>
        <label>1</label>
    </ligand>
</feature>
<evidence type="ECO:0000313" key="4">
    <source>
        <dbReference type="EMBL" id="AWI04667.1"/>
    </source>
</evidence>
<evidence type="ECO:0000313" key="5">
    <source>
        <dbReference type="Proteomes" id="UP000244910"/>
    </source>
</evidence>
<dbReference type="RefSeq" id="WP_032075459.1">
    <property type="nucleotide sequence ID" value="NZ_CP020953.1"/>
</dbReference>
<feature type="binding site" evidence="3">
    <location>
        <position position="61"/>
    </location>
    <ligand>
        <name>Mg(2+)</name>
        <dbReference type="ChEBI" id="CHEBI:18420"/>
        <label>1</label>
    </ligand>
</feature>
<comment type="cofactor">
    <cofactor evidence="3">
        <name>Mg(2+)</name>
        <dbReference type="ChEBI" id="CHEBI:18420"/>
    </cofactor>
    <text evidence="3">Binds 2 magnesium ions per subunit.</text>
</comment>
<keyword evidence="3" id="KW-0479">Metal-binding</keyword>
<proteinExistence type="inferred from homology"/>
<evidence type="ECO:0000256" key="3">
    <source>
        <dbReference type="PIRSR" id="PIRSR605502-1"/>
    </source>
</evidence>
<dbReference type="AlphaFoldDB" id="A0A2U8DPE2"/>
<reference evidence="5" key="1">
    <citation type="submission" date="2017-04" db="EMBL/GenBank/DDBJ databases">
        <authorList>
            <person name="Song Y."/>
            <person name="Cho B.-K."/>
        </authorList>
    </citation>
    <scope>NUCLEOTIDE SEQUENCE [LARGE SCALE GENOMIC DNA]</scope>
    <source>
        <strain evidence="5">SL1</strain>
    </source>
</reference>
<feature type="binding site" evidence="3">
    <location>
        <position position="59"/>
    </location>
    <ligand>
        <name>Mg(2+)</name>
        <dbReference type="ChEBI" id="CHEBI:18420"/>
        <label>1</label>
    </ligand>
</feature>
<evidence type="ECO:0000256" key="1">
    <source>
        <dbReference type="ARBA" id="ARBA00010702"/>
    </source>
</evidence>
<protein>
    <recommendedName>
        <fullName evidence="6">ADP-ribosylglycohydrolase</fullName>
    </recommendedName>
</protein>
<dbReference type="PANTHER" id="PTHR16222">
    <property type="entry name" value="ADP-RIBOSYLGLYCOHYDROLASE"/>
    <property type="match status" value="1"/>
</dbReference>
<dbReference type="InterPro" id="IPR050792">
    <property type="entry name" value="ADP-ribosylglycohydrolase"/>
</dbReference>
<dbReference type="PANTHER" id="PTHR16222:SF24">
    <property type="entry name" value="ADP-RIBOSYLHYDROLASE ARH3"/>
    <property type="match status" value="1"/>
</dbReference>
<dbReference type="SUPFAM" id="SSF101478">
    <property type="entry name" value="ADP-ribosylglycohydrolase"/>
    <property type="match status" value="1"/>
</dbReference>
<dbReference type="KEGG" id="cdrk:B9W14_09235"/>
<feature type="binding site" evidence="3">
    <location>
        <position position="280"/>
    </location>
    <ligand>
        <name>Mg(2+)</name>
        <dbReference type="ChEBI" id="CHEBI:18420"/>
        <label>1</label>
    </ligand>
</feature>
<dbReference type="EMBL" id="CP020953">
    <property type="protein sequence ID" value="AWI04667.1"/>
    <property type="molecule type" value="Genomic_DNA"/>
</dbReference>
<name>A0A2U8DPE2_9CLOT</name>
<keyword evidence="5" id="KW-1185">Reference proteome</keyword>
<dbReference type="InterPro" id="IPR005502">
    <property type="entry name" value="Ribosyl_crysJ1"/>
</dbReference>
<dbReference type="OrthoDB" id="9761704at2"/>
<feature type="binding site" evidence="3">
    <location>
        <position position="283"/>
    </location>
    <ligand>
        <name>Mg(2+)</name>
        <dbReference type="ChEBI" id="CHEBI:18420"/>
        <label>1</label>
    </ligand>
</feature>
<accession>A0A2U8DPE2</accession>
<dbReference type="Gene3D" id="1.10.4080.10">
    <property type="entry name" value="ADP-ribosylation/Crystallin J1"/>
    <property type="match status" value="1"/>
</dbReference>
<dbReference type="InterPro" id="IPR036705">
    <property type="entry name" value="Ribosyl_crysJ1_sf"/>
</dbReference>
<keyword evidence="3" id="KW-0460">Magnesium</keyword>
<sequence length="335" mass="36205">MLDRAYGALIGSAIGDGMGMPASFMTPDQIKKSYGKIIGFNKPSSEQIAHGSLNEGEITDDTEESIIIASVLIEKSGFHRELFVDKMREWAIKNKMLETTVIGPSTRRFLTSIIKGEDYIKAGRIGDTNGGAMRAAPIGIFHHGDIKMATEDAFESSIVSHGSKPGAGSTCAIAAAVSCAVEGKASIDEVMKFAIYGAHYGEENGYDIPSPSIEERIKLAMEVIDRNKDKSLDEVSKILYRLIGAGMKSYESIPLSLGVFYAGSGNYEKCLTAVINIGDDADTNGSIVGALCGAFKGASNIRDEWKSYIENTNHIDFYKMAESILSARNKITRKI</sequence>
<keyword evidence="2" id="KW-0378">Hydrolase</keyword>
<evidence type="ECO:0008006" key="6">
    <source>
        <dbReference type="Google" id="ProtNLM"/>
    </source>
</evidence>
<dbReference type="Pfam" id="PF03747">
    <property type="entry name" value="ADP_ribosyl_GH"/>
    <property type="match status" value="1"/>
</dbReference>
<organism evidence="4 5">
    <name type="scientific">Clostridium drakei</name>
    <dbReference type="NCBI Taxonomy" id="332101"/>
    <lineage>
        <taxon>Bacteria</taxon>
        <taxon>Bacillati</taxon>
        <taxon>Bacillota</taxon>
        <taxon>Clostridia</taxon>
        <taxon>Eubacteriales</taxon>
        <taxon>Clostridiaceae</taxon>
        <taxon>Clostridium</taxon>
    </lineage>
</organism>
<gene>
    <name evidence="4" type="ORF">B9W14_09235</name>
</gene>